<reference evidence="2 3" key="1">
    <citation type="journal article" date="2015" name="Nature">
        <title>rRNA introns, odd ribosomes, and small enigmatic genomes across a large radiation of phyla.</title>
        <authorList>
            <person name="Brown C.T."/>
            <person name="Hug L.A."/>
            <person name="Thomas B.C."/>
            <person name="Sharon I."/>
            <person name="Castelle C.J."/>
            <person name="Singh A."/>
            <person name="Wilkins M.J."/>
            <person name="Williams K.H."/>
            <person name="Banfield J.F."/>
        </authorList>
    </citation>
    <scope>NUCLEOTIDE SEQUENCE [LARGE SCALE GENOMIC DNA]</scope>
</reference>
<evidence type="ECO:0000313" key="2">
    <source>
        <dbReference type="EMBL" id="KKP33337.1"/>
    </source>
</evidence>
<proteinExistence type="predicted"/>
<comment type="caution">
    <text evidence="2">The sequence shown here is derived from an EMBL/GenBank/DDBJ whole genome shotgun (WGS) entry which is preliminary data.</text>
</comment>
<dbReference type="Gene3D" id="3.30.565.60">
    <property type="match status" value="1"/>
</dbReference>
<feature type="domain" description="Schlafen AlbA-2" evidence="1">
    <location>
        <begin position="19"/>
        <end position="140"/>
    </location>
</feature>
<accession>A0A0G0BQG7</accession>
<dbReference type="PANTHER" id="PTHR30595:SF6">
    <property type="entry name" value="SCHLAFEN ALBA-2 DOMAIN-CONTAINING PROTEIN"/>
    <property type="match status" value="1"/>
</dbReference>
<gene>
    <name evidence="2" type="ORF">UR23_C0047G0007</name>
</gene>
<dbReference type="Pfam" id="PF13749">
    <property type="entry name" value="HATPase_c_4"/>
    <property type="match status" value="1"/>
</dbReference>
<dbReference type="InterPro" id="IPR038475">
    <property type="entry name" value="RecG_C_sf"/>
</dbReference>
<protein>
    <recommendedName>
        <fullName evidence="1">Schlafen AlbA-2 domain-containing protein</fullName>
    </recommendedName>
</protein>
<evidence type="ECO:0000259" key="1">
    <source>
        <dbReference type="Pfam" id="PF04326"/>
    </source>
</evidence>
<dbReference type="EMBL" id="LBOK01000047">
    <property type="protein sequence ID" value="KKP33337.1"/>
    <property type="molecule type" value="Genomic_DNA"/>
</dbReference>
<evidence type="ECO:0000313" key="3">
    <source>
        <dbReference type="Proteomes" id="UP000034349"/>
    </source>
</evidence>
<organism evidence="2 3">
    <name type="scientific">Candidatus Roizmanbacteria bacterium GW2011_GWA2_32_13</name>
    <dbReference type="NCBI Taxonomy" id="1618475"/>
    <lineage>
        <taxon>Bacteria</taxon>
        <taxon>Candidatus Roizmaniibacteriota</taxon>
    </lineage>
</organism>
<dbReference type="Gene3D" id="3.30.950.30">
    <property type="entry name" value="Schlafen, AAA domain"/>
    <property type="match status" value="1"/>
</dbReference>
<name>A0A0G0BQG7_9BACT</name>
<dbReference type="Proteomes" id="UP000034349">
    <property type="component" value="Unassembled WGS sequence"/>
</dbReference>
<sequence>MDTNDLNKTLKELLSLNKETEWVEFKKDDFNPDDIGKYISALSNSARLLDRNYGFLVYGIKDNNLEVVGTKFDLNKNKIGNEELENWLATQLFPRIDFKIYQFKYNNLPIVIFMIDATNYSPVRFKEVDYIRIGSYTKKLKDYPEKERKLWDKCKKISFEQGNAMSGVSSDKVLRLLNYPTYFQLMNLDLPNNKQGILEKFVQEKLIEKFGSNYIIKNLGAILLANDLRVFDSLYRKTVRVIQYKGIDRNQTIREQNGIKGYAIGYGGLINYINNLLPQNEVIEKVFRKEFKMYPEIAIRELVANALIHQDFYEKGTGPMVEIFEDRIEFTNPGKPLINILRFIDHPPQSRNEKLGFVMRRFRICEERGTGIDKAIFNIEAYQLPAPDFIVGDDFTKIIIYSYRSLRKMDKKDKIRACYQHCCLKYVSRQFMTNKSLRERFGIEEKNYPIVSRIISDTIDSKLIKSEDPSNKANKYQAYIPIWA</sequence>
<dbReference type="InterPro" id="IPR007421">
    <property type="entry name" value="Schlafen_AlbA_2_dom"/>
</dbReference>
<dbReference type="PANTHER" id="PTHR30595">
    <property type="entry name" value="GLPR-RELATED TRANSCRIPTIONAL REPRESSOR"/>
    <property type="match status" value="1"/>
</dbReference>
<dbReference type="PATRIC" id="fig|1618475.3.peg.510"/>
<dbReference type="InterPro" id="IPR038461">
    <property type="entry name" value="Schlafen_AlbA_2_dom_sf"/>
</dbReference>
<dbReference type="AlphaFoldDB" id="A0A0G0BQG7"/>
<dbReference type="Pfam" id="PF04326">
    <property type="entry name" value="SLFN_AlbA_2"/>
    <property type="match status" value="1"/>
</dbReference>